<feature type="domain" description="Transposase putative helix-turn-helix" evidence="1">
    <location>
        <begin position="1"/>
        <end position="45"/>
    </location>
</feature>
<sequence length="45" mass="5656">MIRTYKFKLVPTTEQREKIEWGLGMCRWLYNAMLEQRRFAYKRRG</sequence>
<evidence type="ECO:0000259" key="1">
    <source>
        <dbReference type="Pfam" id="PF12323"/>
    </source>
</evidence>
<organism evidence="2 3">
    <name type="scientific">Salinithrix halophila</name>
    <dbReference type="NCBI Taxonomy" id="1485204"/>
    <lineage>
        <taxon>Bacteria</taxon>
        <taxon>Bacillati</taxon>
        <taxon>Bacillota</taxon>
        <taxon>Bacilli</taxon>
        <taxon>Bacillales</taxon>
        <taxon>Thermoactinomycetaceae</taxon>
        <taxon>Salinithrix</taxon>
    </lineage>
</organism>
<dbReference type="RefSeq" id="WP_380705581.1">
    <property type="nucleotide sequence ID" value="NZ_JBHSAP010000015.1"/>
</dbReference>
<name>A0ABV8JKJ3_9BACL</name>
<accession>A0ABV8JKJ3</accession>
<reference evidence="3" key="1">
    <citation type="journal article" date="2019" name="Int. J. Syst. Evol. Microbiol.">
        <title>The Global Catalogue of Microorganisms (GCM) 10K type strain sequencing project: providing services to taxonomists for standard genome sequencing and annotation.</title>
        <authorList>
            <consortium name="The Broad Institute Genomics Platform"/>
            <consortium name="The Broad Institute Genome Sequencing Center for Infectious Disease"/>
            <person name="Wu L."/>
            <person name="Ma J."/>
        </authorList>
    </citation>
    <scope>NUCLEOTIDE SEQUENCE [LARGE SCALE GENOMIC DNA]</scope>
    <source>
        <strain evidence="3">IBRC-M 10813</strain>
    </source>
</reference>
<protein>
    <submittedName>
        <fullName evidence="2">Helix-turn-helix domain-containing protein</fullName>
    </submittedName>
</protein>
<dbReference type="EMBL" id="JBHSAP010000015">
    <property type="protein sequence ID" value="MFC4077726.1"/>
    <property type="molecule type" value="Genomic_DNA"/>
</dbReference>
<dbReference type="Proteomes" id="UP001595843">
    <property type="component" value="Unassembled WGS sequence"/>
</dbReference>
<feature type="non-terminal residue" evidence="2">
    <location>
        <position position="45"/>
    </location>
</feature>
<comment type="caution">
    <text evidence="2">The sequence shown here is derived from an EMBL/GenBank/DDBJ whole genome shotgun (WGS) entry which is preliminary data.</text>
</comment>
<dbReference type="Pfam" id="PF12323">
    <property type="entry name" value="HTH_OrfB_IS605"/>
    <property type="match status" value="1"/>
</dbReference>
<evidence type="ECO:0000313" key="2">
    <source>
        <dbReference type="EMBL" id="MFC4077726.1"/>
    </source>
</evidence>
<gene>
    <name evidence="2" type="ORF">ACFOUO_13040</name>
</gene>
<evidence type="ECO:0000313" key="3">
    <source>
        <dbReference type="Proteomes" id="UP001595843"/>
    </source>
</evidence>
<proteinExistence type="predicted"/>
<keyword evidence="3" id="KW-1185">Reference proteome</keyword>
<dbReference type="InterPro" id="IPR021027">
    <property type="entry name" value="Transposase_put_HTH"/>
</dbReference>